<reference evidence="2 3" key="1">
    <citation type="journal article" date="2019" name="Genome Biol. Evol.">
        <title>Insights into the evolution of the New World diploid cottons (Gossypium, subgenus Houzingenia) based on genome sequencing.</title>
        <authorList>
            <person name="Grover C.E."/>
            <person name="Arick M.A. 2nd"/>
            <person name="Thrash A."/>
            <person name="Conover J.L."/>
            <person name="Sanders W.S."/>
            <person name="Peterson D.G."/>
            <person name="Frelichowski J.E."/>
            <person name="Scheffler J.A."/>
            <person name="Scheffler B.E."/>
            <person name="Wendel J.F."/>
        </authorList>
    </citation>
    <scope>NUCLEOTIDE SEQUENCE [LARGE SCALE GENOMIC DNA]</scope>
    <source>
        <strain evidence="2">27</strain>
        <tissue evidence="2">Leaf</tissue>
    </source>
</reference>
<dbReference type="Proteomes" id="UP000593561">
    <property type="component" value="Unassembled WGS sequence"/>
</dbReference>
<keyword evidence="3" id="KW-1185">Reference proteome</keyword>
<name>A0A7J8T8P3_GOSDV</name>
<organism evidence="2 3">
    <name type="scientific">Gossypium davidsonii</name>
    <name type="common">Davidson's cotton</name>
    <name type="synonym">Gossypium klotzschianum subsp. davidsonii</name>
    <dbReference type="NCBI Taxonomy" id="34287"/>
    <lineage>
        <taxon>Eukaryota</taxon>
        <taxon>Viridiplantae</taxon>
        <taxon>Streptophyta</taxon>
        <taxon>Embryophyta</taxon>
        <taxon>Tracheophyta</taxon>
        <taxon>Spermatophyta</taxon>
        <taxon>Magnoliopsida</taxon>
        <taxon>eudicotyledons</taxon>
        <taxon>Gunneridae</taxon>
        <taxon>Pentapetalae</taxon>
        <taxon>rosids</taxon>
        <taxon>malvids</taxon>
        <taxon>Malvales</taxon>
        <taxon>Malvaceae</taxon>
        <taxon>Malvoideae</taxon>
        <taxon>Gossypium</taxon>
    </lineage>
</organism>
<evidence type="ECO:0000313" key="3">
    <source>
        <dbReference type="Proteomes" id="UP000593561"/>
    </source>
</evidence>
<gene>
    <name evidence="2" type="ORF">Godav_026115</name>
</gene>
<sequence length="88" mass="10179">MDAGFVAAREVAYKQEGEWIGYRKVVIHISNLEVVKAIQDIHLTDSSSALLRRVHMSLQARQHWKIKHVSRERNQVTDRITNIATTKK</sequence>
<proteinExistence type="predicted"/>
<evidence type="ECO:0000313" key="2">
    <source>
        <dbReference type="EMBL" id="MBA0634758.1"/>
    </source>
</evidence>
<dbReference type="EMBL" id="JABFAC010239272">
    <property type="protein sequence ID" value="MBA0634758.1"/>
    <property type="molecule type" value="Genomic_DNA"/>
</dbReference>
<feature type="domain" description="RNase H type-1" evidence="1">
    <location>
        <begin position="21"/>
        <end position="81"/>
    </location>
</feature>
<dbReference type="InterPro" id="IPR002156">
    <property type="entry name" value="RNaseH_domain"/>
</dbReference>
<evidence type="ECO:0000259" key="1">
    <source>
        <dbReference type="Pfam" id="PF13456"/>
    </source>
</evidence>
<dbReference type="GO" id="GO:0004523">
    <property type="term" value="F:RNA-DNA hybrid ribonuclease activity"/>
    <property type="evidence" value="ECO:0007669"/>
    <property type="project" value="InterPro"/>
</dbReference>
<dbReference type="AlphaFoldDB" id="A0A7J8T8P3"/>
<dbReference type="Pfam" id="PF13456">
    <property type="entry name" value="RVT_3"/>
    <property type="match status" value="1"/>
</dbReference>
<accession>A0A7J8T8P3</accession>
<dbReference type="GO" id="GO:0003676">
    <property type="term" value="F:nucleic acid binding"/>
    <property type="evidence" value="ECO:0007669"/>
    <property type="project" value="InterPro"/>
</dbReference>
<protein>
    <recommendedName>
        <fullName evidence="1">RNase H type-1 domain-containing protein</fullName>
    </recommendedName>
</protein>
<comment type="caution">
    <text evidence="2">The sequence shown here is derived from an EMBL/GenBank/DDBJ whole genome shotgun (WGS) entry which is preliminary data.</text>
</comment>